<sequence>MQLTIDTQTDTYEQAIAAVQAAYGLNPAAVASSWPDAPAAVPRPGPEGLSGEDLGQGWTERMLFDTVAAVVPGARAVLRRLVEVGGTASYEEVQDHFAVHPQTPIDPKRIGGTLTSIRAVRRRVGPDNRSNLLERDDRRRIDWIEPALLEGLKHAFDLAEPAPTCCARSRPTREQGRRAWTGPATWVTSAGHLRRCPRASGHHLLQPGADLDQRG</sequence>
<accession>A0ABU2VGI3</accession>
<protein>
    <submittedName>
        <fullName evidence="1">Uncharacterized protein</fullName>
    </submittedName>
</protein>
<dbReference type="RefSeq" id="WP_311717534.1">
    <property type="nucleotide sequence ID" value="NZ_JAVREZ010000012.1"/>
</dbReference>
<evidence type="ECO:0000313" key="1">
    <source>
        <dbReference type="EMBL" id="MDT0484682.1"/>
    </source>
</evidence>
<dbReference type="EMBL" id="JAVREZ010000012">
    <property type="protein sequence ID" value="MDT0484682.1"/>
    <property type="molecule type" value="Genomic_DNA"/>
</dbReference>
<comment type="caution">
    <text evidence="1">The sequence shown here is derived from an EMBL/GenBank/DDBJ whole genome shotgun (WGS) entry which is preliminary data.</text>
</comment>
<name>A0ABU2VGI3_9ACTN</name>
<evidence type="ECO:0000313" key="2">
    <source>
        <dbReference type="Proteomes" id="UP001183824"/>
    </source>
</evidence>
<reference evidence="2" key="1">
    <citation type="submission" date="2023-07" db="EMBL/GenBank/DDBJ databases">
        <title>30 novel species of actinomycetes from the DSMZ collection.</title>
        <authorList>
            <person name="Nouioui I."/>
        </authorList>
    </citation>
    <scope>NUCLEOTIDE SEQUENCE [LARGE SCALE GENOMIC DNA]</scope>
    <source>
        <strain evidence="2">DSM 41640</strain>
    </source>
</reference>
<organism evidence="1 2">
    <name type="scientific">Streptomyces doebereineriae</name>
    <dbReference type="NCBI Taxonomy" id="3075528"/>
    <lineage>
        <taxon>Bacteria</taxon>
        <taxon>Bacillati</taxon>
        <taxon>Actinomycetota</taxon>
        <taxon>Actinomycetes</taxon>
        <taxon>Kitasatosporales</taxon>
        <taxon>Streptomycetaceae</taxon>
        <taxon>Streptomyces</taxon>
    </lineage>
</organism>
<dbReference type="Proteomes" id="UP001183824">
    <property type="component" value="Unassembled WGS sequence"/>
</dbReference>
<gene>
    <name evidence="1" type="ORF">RNB18_31650</name>
</gene>
<keyword evidence="2" id="KW-1185">Reference proteome</keyword>
<proteinExistence type="predicted"/>